<dbReference type="FunFam" id="3.30.160.60:FF:000912">
    <property type="entry name" value="Zinc finger protein 660"/>
    <property type="match status" value="1"/>
</dbReference>
<protein>
    <submittedName>
        <fullName evidence="11">Zinc finger protein 135-like</fullName>
    </submittedName>
</protein>
<dbReference type="FunFam" id="3.30.160.60:FF:001297">
    <property type="entry name" value="Zinc finger and SCAN domain-containing protein 2"/>
    <property type="match status" value="1"/>
</dbReference>
<dbReference type="Proteomes" id="UP001230051">
    <property type="component" value="Unassembled WGS sequence"/>
</dbReference>
<dbReference type="PANTHER" id="PTHR23226:SF416">
    <property type="entry name" value="FI01424P"/>
    <property type="match status" value="1"/>
</dbReference>
<dbReference type="SMART" id="SM00355">
    <property type="entry name" value="ZnF_C2H2"/>
    <property type="match status" value="7"/>
</dbReference>
<dbReference type="FunFam" id="3.30.160.60:FF:000100">
    <property type="entry name" value="Zinc finger 45-like"/>
    <property type="match status" value="1"/>
</dbReference>
<comment type="caution">
    <text evidence="11">The sequence shown here is derived from an EMBL/GenBank/DDBJ whole genome shotgun (WGS) entry which is preliminary data.</text>
</comment>
<keyword evidence="3" id="KW-0479">Metal-binding</keyword>
<keyword evidence="4" id="KW-0677">Repeat</keyword>
<dbReference type="GO" id="GO:0000978">
    <property type="term" value="F:RNA polymerase II cis-regulatory region sequence-specific DNA binding"/>
    <property type="evidence" value="ECO:0007669"/>
    <property type="project" value="TreeGrafter"/>
</dbReference>
<evidence type="ECO:0000256" key="5">
    <source>
        <dbReference type="ARBA" id="ARBA00022771"/>
    </source>
</evidence>
<dbReference type="GO" id="GO:0008270">
    <property type="term" value="F:zinc ion binding"/>
    <property type="evidence" value="ECO:0007669"/>
    <property type="project" value="UniProtKB-KW"/>
</dbReference>
<dbReference type="PROSITE" id="PS50157">
    <property type="entry name" value="ZINC_FINGER_C2H2_2"/>
    <property type="match status" value="7"/>
</dbReference>
<feature type="domain" description="C2H2-type" evidence="10">
    <location>
        <begin position="432"/>
        <end position="459"/>
    </location>
</feature>
<evidence type="ECO:0000256" key="4">
    <source>
        <dbReference type="ARBA" id="ARBA00022737"/>
    </source>
</evidence>
<evidence type="ECO:0000256" key="9">
    <source>
        <dbReference type="PROSITE-ProRule" id="PRU00042"/>
    </source>
</evidence>
<evidence type="ECO:0000313" key="11">
    <source>
        <dbReference type="EMBL" id="KAK1153627.1"/>
    </source>
</evidence>
<dbReference type="PANTHER" id="PTHR23226">
    <property type="entry name" value="ZINC FINGER AND SCAN DOMAIN-CONTAINING"/>
    <property type="match status" value="1"/>
</dbReference>
<evidence type="ECO:0000256" key="3">
    <source>
        <dbReference type="ARBA" id="ARBA00022723"/>
    </source>
</evidence>
<dbReference type="FunFam" id="3.30.160.60:FF:000446">
    <property type="entry name" value="Zinc finger protein"/>
    <property type="match status" value="1"/>
</dbReference>
<sequence length="468" mass="53300">MDSWKMGYVHIQDEVRDLQSVHIKPELPELQTGEKIPRFQYSDYPSLHKCIQQLTVPPIDSWKRRSLQDGVPELEPVHIKQEPEPVQEEIPDLHVVQIKEETPELESVHIKEEKDSVHGVPGFQYVDYPSLLQCLQQPSAPPGEDWKKHPETPLEQRVQEEIPGTDSANPNERGSGFQYANYPSLLQCLQQPLLGSLKVKPVQEDGPQLRYHEKPDPFIEAELDCGAPGRHPVTSCEEKSVDFFDREGGESFGKNRQQNPTPLFICPDCGKSFRDLRKLQIHSRTHKGRTLHKCRQCGEAFRHLSTFRKHQKTHSGTAVHTCPDCGKNFSRSDSLKIHQRTHTGETPYSCNDCGKNFSHLGNLRTHQRIHTGETPYLCAECGKGFKRLDNYKEHQEVHRGETPFLCAECGRRFSQLGSLNRHRKTHAGVATHHCTQCGKSYCHSAALKMHQRTHAAQADPAQDTHSTD</sequence>
<dbReference type="GO" id="GO:0005634">
    <property type="term" value="C:nucleus"/>
    <property type="evidence" value="ECO:0007669"/>
    <property type="project" value="UniProtKB-SubCell"/>
</dbReference>
<feature type="domain" description="C2H2-type" evidence="10">
    <location>
        <begin position="320"/>
        <end position="347"/>
    </location>
</feature>
<dbReference type="Gene3D" id="3.30.160.60">
    <property type="entry name" value="Classic Zinc Finger"/>
    <property type="match status" value="7"/>
</dbReference>
<evidence type="ECO:0000256" key="2">
    <source>
        <dbReference type="ARBA" id="ARBA00006991"/>
    </source>
</evidence>
<gene>
    <name evidence="11" type="ORF">AOXY_G29724</name>
</gene>
<evidence type="ECO:0000256" key="7">
    <source>
        <dbReference type="ARBA" id="ARBA00023125"/>
    </source>
</evidence>
<feature type="domain" description="C2H2-type" evidence="10">
    <location>
        <begin position="264"/>
        <end position="291"/>
    </location>
</feature>
<dbReference type="InterPro" id="IPR013087">
    <property type="entry name" value="Znf_C2H2_type"/>
</dbReference>
<organism evidence="11 12">
    <name type="scientific">Acipenser oxyrinchus oxyrinchus</name>
    <dbReference type="NCBI Taxonomy" id="40147"/>
    <lineage>
        <taxon>Eukaryota</taxon>
        <taxon>Metazoa</taxon>
        <taxon>Chordata</taxon>
        <taxon>Craniata</taxon>
        <taxon>Vertebrata</taxon>
        <taxon>Euteleostomi</taxon>
        <taxon>Actinopterygii</taxon>
        <taxon>Chondrostei</taxon>
        <taxon>Acipenseriformes</taxon>
        <taxon>Acipenseridae</taxon>
        <taxon>Acipenser</taxon>
    </lineage>
</organism>
<keyword evidence="7" id="KW-0238">DNA-binding</keyword>
<dbReference type="InterPro" id="IPR036236">
    <property type="entry name" value="Znf_C2H2_sf"/>
</dbReference>
<keyword evidence="12" id="KW-1185">Reference proteome</keyword>
<dbReference type="PROSITE" id="PS00028">
    <property type="entry name" value="ZINC_FINGER_C2H2_1"/>
    <property type="match status" value="7"/>
</dbReference>
<keyword evidence="6" id="KW-0862">Zinc</keyword>
<evidence type="ECO:0000256" key="8">
    <source>
        <dbReference type="ARBA" id="ARBA00023242"/>
    </source>
</evidence>
<proteinExistence type="inferred from homology"/>
<dbReference type="AlphaFoldDB" id="A0AAD8CL97"/>
<reference evidence="11" key="1">
    <citation type="submission" date="2022-02" db="EMBL/GenBank/DDBJ databases">
        <title>Atlantic sturgeon de novo genome assembly.</title>
        <authorList>
            <person name="Stock M."/>
            <person name="Klopp C."/>
            <person name="Guiguen Y."/>
            <person name="Cabau C."/>
            <person name="Parinello H."/>
            <person name="Santidrian Yebra-Pimentel E."/>
            <person name="Kuhl H."/>
            <person name="Dirks R.P."/>
            <person name="Guessner J."/>
            <person name="Wuertz S."/>
            <person name="Du K."/>
            <person name="Schartl M."/>
        </authorList>
    </citation>
    <scope>NUCLEOTIDE SEQUENCE</scope>
    <source>
        <strain evidence="11">STURGEONOMICS-FGT-2020</strain>
        <tissue evidence="11">Whole blood</tissue>
    </source>
</reference>
<keyword evidence="8" id="KW-0539">Nucleus</keyword>
<evidence type="ECO:0000259" key="10">
    <source>
        <dbReference type="PROSITE" id="PS50157"/>
    </source>
</evidence>
<comment type="similarity">
    <text evidence="2">Belongs to the krueppel C2H2-type zinc-finger protein family.</text>
</comment>
<evidence type="ECO:0000256" key="6">
    <source>
        <dbReference type="ARBA" id="ARBA00022833"/>
    </source>
</evidence>
<feature type="domain" description="C2H2-type" evidence="10">
    <location>
        <begin position="348"/>
        <end position="375"/>
    </location>
</feature>
<comment type="subcellular location">
    <subcellularLocation>
        <location evidence="1">Nucleus</location>
    </subcellularLocation>
</comment>
<feature type="domain" description="C2H2-type" evidence="10">
    <location>
        <begin position="404"/>
        <end position="431"/>
    </location>
</feature>
<accession>A0AAD8CL97</accession>
<dbReference type="SUPFAM" id="SSF57667">
    <property type="entry name" value="beta-beta-alpha zinc fingers"/>
    <property type="match status" value="4"/>
</dbReference>
<feature type="domain" description="C2H2-type" evidence="10">
    <location>
        <begin position="376"/>
        <end position="403"/>
    </location>
</feature>
<name>A0AAD8CL97_ACIOX</name>
<evidence type="ECO:0000256" key="1">
    <source>
        <dbReference type="ARBA" id="ARBA00004123"/>
    </source>
</evidence>
<feature type="domain" description="C2H2-type" evidence="10">
    <location>
        <begin position="292"/>
        <end position="319"/>
    </location>
</feature>
<dbReference type="Pfam" id="PF00096">
    <property type="entry name" value="zf-C2H2"/>
    <property type="match status" value="7"/>
</dbReference>
<dbReference type="GO" id="GO:0000981">
    <property type="term" value="F:DNA-binding transcription factor activity, RNA polymerase II-specific"/>
    <property type="evidence" value="ECO:0007669"/>
    <property type="project" value="TreeGrafter"/>
</dbReference>
<evidence type="ECO:0000313" key="12">
    <source>
        <dbReference type="Proteomes" id="UP001230051"/>
    </source>
</evidence>
<dbReference type="FunFam" id="3.30.160.60:FF:001954">
    <property type="entry name" value="Zinc finger protein 787"/>
    <property type="match status" value="1"/>
</dbReference>
<keyword evidence="5 9" id="KW-0863">Zinc-finger</keyword>
<dbReference type="FunFam" id="3.30.160.60:FF:000688">
    <property type="entry name" value="zinc finger protein 197 isoform X1"/>
    <property type="match status" value="1"/>
</dbReference>
<dbReference type="EMBL" id="JAGXEW010000040">
    <property type="protein sequence ID" value="KAK1153627.1"/>
    <property type="molecule type" value="Genomic_DNA"/>
</dbReference>